<evidence type="ECO:0000256" key="7">
    <source>
        <dbReference type="SAM" id="SignalP"/>
    </source>
</evidence>
<evidence type="ECO:0000259" key="8">
    <source>
        <dbReference type="Pfam" id="PF00728"/>
    </source>
</evidence>
<accession>A0A1I6ZWX4</accession>
<name>A0A1I6ZWX4_9FLAO</name>
<feature type="chain" id="PRO_5014835252" description="beta-N-acetylhexosaminidase" evidence="7">
    <location>
        <begin position="19"/>
        <end position="753"/>
    </location>
</feature>
<protein>
    <recommendedName>
        <fullName evidence="3">beta-N-acetylhexosaminidase</fullName>
        <ecNumber evidence="3">3.2.1.52</ecNumber>
    </recommendedName>
</protein>
<evidence type="ECO:0000256" key="1">
    <source>
        <dbReference type="ARBA" id="ARBA00001231"/>
    </source>
</evidence>
<dbReference type="Pfam" id="PF00728">
    <property type="entry name" value="Glyco_hydro_20"/>
    <property type="match status" value="1"/>
</dbReference>
<evidence type="ECO:0000256" key="2">
    <source>
        <dbReference type="ARBA" id="ARBA00006285"/>
    </source>
</evidence>
<dbReference type="InterPro" id="IPR029018">
    <property type="entry name" value="Hex-like_dom2"/>
</dbReference>
<dbReference type="PANTHER" id="PTHR22600:SF57">
    <property type="entry name" value="BETA-N-ACETYLHEXOSAMINIDASE"/>
    <property type="match status" value="1"/>
</dbReference>
<dbReference type="InterPro" id="IPR017853">
    <property type="entry name" value="GH"/>
</dbReference>
<reference evidence="10 11" key="1">
    <citation type="submission" date="2016-10" db="EMBL/GenBank/DDBJ databases">
        <authorList>
            <person name="de Groot N.N."/>
        </authorList>
    </citation>
    <scope>NUCLEOTIDE SEQUENCE [LARGE SCALE GENOMIC DNA]</scope>
    <source>
        <strain evidence="10 11">CGMCC 1.7005</strain>
    </source>
</reference>
<dbReference type="AlphaFoldDB" id="A0A1I6ZWX4"/>
<keyword evidence="7" id="KW-0732">Signal</keyword>
<sequence length="753" mass="86571">MRFLLSLLIVSAVFALKAQNMILPQPKFITVDTTHYVNFGKALFTYNDAATHRLIESLNTNSHGLEVHRFRNSPSSGIRINANLFLHPKYDKKELDYDNYTLDIQAEAIHIYYTNEASAYMAFQSLLQLLKTNAQKDILLPLTHINDYPDFEWRGLHLDCSRHFFSTQEIKRFLNTMAYYKFNKFHWHLTDDQGWRIELKKYPELTSVGAYRDSTKIGHFNEFEKGYEKQRYGGYYTQKQVQEIVAYAAKLHIEVIPEIEMPGHARAALAAFPELGCSQEQLPVASTWGIFNEVFCSKKQSLNFLKDVIEEVAPLFPSNYFHIGGDEAPSIQREHCKHCQKTIKKHHLHNEHEVQGYILKEMNAHLKKHNKTLIGWDEIIESGLPDNCAVMSWRGMQGGKQAAEQKHPVVMSPTTYCYFDYYQSDNPNEPLAIGGYLPLEKVYQFTPIPQDLDTQYHAYILGGQANLWTEYIADFDHLMYMTYPRALALAEKVWNKNAPSYEDFLHKVLFYQLPYLDTQNINYSKAIADANFVLSSDSMGTVAVHVENQNPLLPTITNFRNISTSSKTDFQLHLPEHKVQDTIYLSSFAEGMEDRKKEITLYLSQSTGCKIDSLTPPHPKFNNGGSFTLVNGVYGRRPWNGSDWLGFSGDTITVIFDLLEQRELTQLELSCLKAEGSWIYLPEHISVFGANDKNAFEEVESRAIHKEISEIPLANNYRYIKLVIAPKDKIPQGNEGAGQNPWTFIDEIIITWN</sequence>
<proteinExistence type="inferred from homology"/>
<dbReference type="GO" id="GO:0004563">
    <property type="term" value="F:beta-N-acetylhexosaminidase activity"/>
    <property type="evidence" value="ECO:0007669"/>
    <property type="project" value="UniProtKB-EC"/>
</dbReference>
<keyword evidence="5" id="KW-0326">Glycosidase</keyword>
<dbReference type="SUPFAM" id="SSF55545">
    <property type="entry name" value="beta-N-acetylhexosaminidase-like domain"/>
    <property type="match status" value="1"/>
</dbReference>
<dbReference type="PANTHER" id="PTHR22600">
    <property type="entry name" value="BETA-HEXOSAMINIDASE"/>
    <property type="match status" value="1"/>
</dbReference>
<evidence type="ECO:0000313" key="11">
    <source>
        <dbReference type="Proteomes" id="UP000236454"/>
    </source>
</evidence>
<evidence type="ECO:0000256" key="3">
    <source>
        <dbReference type="ARBA" id="ARBA00012663"/>
    </source>
</evidence>
<keyword evidence="11" id="KW-1185">Reference proteome</keyword>
<dbReference type="Gene3D" id="3.20.20.80">
    <property type="entry name" value="Glycosidases"/>
    <property type="match status" value="1"/>
</dbReference>
<evidence type="ECO:0000313" key="10">
    <source>
        <dbReference type="EMBL" id="SFT67117.1"/>
    </source>
</evidence>
<dbReference type="GO" id="GO:0005975">
    <property type="term" value="P:carbohydrate metabolic process"/>
    <property type="evidence" value="ECO:0007669"/>
    <property type="project" value="InterPro"/>
</dbReference>
<feature type="domain" description="Glycoside hydrolase family 20 catalytic" evidence="8">
    <location>
        <begin position="151"/>
        <end position="496"/>
    </location>
</feature>
<evidence type="ECO:0000256" key="6">
    <source>
        <dbReference type="PIRSR" id="PIRSR625705-1"/>
    </source>
</evidence>
<dbReference type="STRING" id="477690.SAMN05216474_1682"/>
<dbReference type="OrthoDB" id="9763537at2"/>
<dbReference type="GO" id="GO:0016020">
    <property type="term" value="C:membrane"/>
    <property type="evidence" value="ECO:0007669"/>
    <property type="project" value="TreeGrafter"/>
</dbReference>
<dbReference type="EMBL" id="FPAS01000002">
    <property type="protein sequence ID" value="SFT67117.1"/>
    <property type="molecule type" value="Genomic_DNA"/>
</dbReference>
<comment type="similarity">
    <text evidence="2">Belongs to the glycosyl hydrolase 20 family.</text>
</comment>
<dbReference type="EC" id="3.2.1.52" evidence="3"/>
<gene>
    <name evidence="10" type="ORF">SAMN05216474_1682</name>
</gene>
<comment type="catalytic activity">
    <reaction evidence="1">
        <text>Hydrolysis of terminal non-reducing N-acetyl-D-hexosamine residues in N-acetyl-beta-D-hexosaminides.</text>
        <dbReference type="EC" id="3.2.1.52"/>
    </reaction>
</comment>
<dbReference type="RefSeq" id="WP_090248227.1">
    <property type="nucleotide sequence ID" value="NZ_FPAS01000002.1"/>
</dbReference>
<dbReference type="Pfam" id="PF02838">
    <property type="entry name" value="Glyco_hydro_20b"/>
    <property type="match status" value="1"/>
</dbReference>
<evidence type="ECO:0000259" key="9">
    <source>
        <dbReference type="Pfam" id="PF02838"/>
    </source>
</evidence>
<dbReference type="PRINTS" id="PR00738">
    <property type="entry name" value="GLHYDRLASE20"/>
</dbReference>
<dbReference type="Gene3D" id="3.30.379.10">
    <property type="entry name" value="Chitobiase/beta-hexosaminidase domain 2-like"/>
    <property type="match status" value="1"/>
</dbReference>
<dbReference type="CDD" id="cd06563">
    <property type="entry name" value="GH20_chitobiase-like"/>
    <property type="match status" value="1"/>
</dbReference>
<organism evidence="10 11">
    <name type="scientific">Lishizhenia tianjinensis</name>
    <dbReference type="NCBI Taxonomy" id="477690"/>
    <lineage>
        <taxon>Bacteria</taxon>
        <taxon>Pseudomonadati</taxon>
        <taxon>Bacteroidota</taxon>
        <taxon>Flavobacteriia</taxon>
        <taxon>Flavobacteriales</taxon>
        <taxon>Crocinitomicaceae</taxon>
        <taxon>Lishizhenia</taxon>
    </lineage>
</organism>
<feature type="signal peptide" evidence="7">
    <location>
        <begin position="1"/>
        <end position="18"/>
    </location>
</feature>
<dbReference type="InterPro" id="IPR025705">
    <property type="entry name" value="Beta_hexosaminidase_sua/sub"/>
</dbReference>
<dbReference type="GO" id="GO:0030203">
    <property type="term" value="P:glycosaminoglycan metabolic process"/>
    <property type="evidence" value="ECO:0007669"/>
    <property type="project" value="TreeGrafter"/>
</dbReference>
<evidence type="ECO:0000256" key="5">
    <source>
        <dbReference type="ARBA" id="ARBA00023295"/>
    </source>
</evidence>
<dbReference type="Proteomes" id="UP000236454">
    <property type="component" value="Unassembled WGS sequence"/>
</dbReference>
<evidence type="ECO:0000256" key="4">
    <source>
        <dbReference type="ARBA" id="ARBA00022801"/>
    </source>
</evidence>
<dbReference type="InterPro" id="IPR015883">
    <property type="entry name" value="Glyco_hydro_20_cat"/>
</dbReference>
<keyword evidence="4" id="KW-0378">Hydrolase</keyword>
<dbReference type="InterPro" id="IPR015882">
    <property type="entry name" value="HEX_bac_N"/>
</dbReference>
<dbReference type="SUPFAM" id="SSF51445">
    <property type="entry name" value="(Trans)glycosidases"/>
    <property type="match status" value="1"/>
</dbReference>
<feature type="domain" description="Beta-hexosaminidase bacterial type N-terminal" evidence="9">
    <location>
        <begin position="22"/>
        <end position="148"/>
    </location>
</feature>
<feature type="active site" description="Proton donor" evidence="6">
    <location>
        <position position="327"/>
    </location>
</feature>